<name>A0A3S5BVI1_9PLAT</name>
<gene>
    <name evidence="1" type="ORF">PXEA_LOCUS35472</name>
</gene>
<evidence type="ECO:0000313" key="2">
    <source>
        <dbReference type="Proteomes" id="UP000784294"/>
    </source>
</evidence>
<dbReference type="EMBL" id="CAAALY010272256">
    <property type="protein sequence ID" value="VEL42032.1"/>
    <property type="molecule type" value="Genomic_DNA"/>
</dbReference>
<organism evidence="1 2">
    <name type="scientific">Protopolystoma xenopodis</name>
    <dbReference type="NCBI Taxonomy" id="117903"/>
    <lineage>
        <taxon>Eukaryota</taxon>
        <taxon>Metazoa</taxon>
        <taxon>Spiralia</taxon>
        <taxon>Lophotrochozoa</taxon>
        <taxon>Platyhelminthes</taxon>
        <taxon>Monogenea</taxon>
        <taxon>Polyopisthocotylea</taxon>
        <taxon>Polystomatidea</taxon>
        <taxon>Polystomatidae</taxon>
        <taxon>Protopolystoma</taxon>
    </lineage>
</organism>
<reference evidence="1" key="1">
    <citation type="submission" date="2018-11" db="EMBL/GenBank/DDBJ databases">
        <authorList>
            <consortium name="Pathogen Informatics"/>
        </authorList>
    </citation>
    <scope>NUCLEOTIDE SEQUENCE</scope>
</reference>
<evidence type="ECO:0000313" key="1">
    <source>
        <dbReference type="EMBL" id="VEL42032.1"/>
    </source>
</evidence>
<dbReference type="AlphaFoldDB" id="A0A3S5BVI1"/>
<comment type="caution">
    <text evidence="1">The sequence shown here is derived from an EMBL/GenBank/DDBJ whole genome shotgun (WGS) entry which is preliminary data.</text>
</comment>
<protein>
    <submittedName>
        <fullName evidence="1">Uncharacterized protein</fullName>
    </submittedName>
</protein>
<proteinExistence type="predicted"/>
<sequence length="94" mass="10296">MGLSQKRLIIGRTSSIKVINEDALVRSRVLSQSRGINETDIQNTAVFDMPSSPNPAIIQVVLTSNEVTEQVAGQPGLLGRRQTHLRGKLSERIC</sequence>
<accession>A0A3S5BVI1</accession>
<keyword evidence="2" id="KW-1185">Reference proteome</keyword>
<dbReference type="Proteomes" id="UP000784294">
    <property type="component" value="Unassembled WGS sequence"/>
</dbReference>